<evidence type="ECO:0000313" key="4">
    <source>
        <dbReference type="Proteomes" id="UP000539075"/>
    </source>
</evidence>
<dbReference type="RefSeq" id="WP_183719902.1">
    <property type="nucleotide sequence ID" value="NZ_JACHGO010000005.1"/>
</dbReference>
<feature type="domain" description="TtsA-like Glycoside hydrolase family 108" evidence="1">
    <location>
        <begin position="11"/>
        <end position="108"/>
    </location>
</feature>
<evidence type="ECO:0000259" key="2">
    <source>
        <dbReference type="Pfam" id="PF09374"/>
    </source>
</evidence>
<dbReference type="Pfam" id="PF05838">
    <property type="entry name" value="Glyco_hydro_108"/>
    <property type="match status" value="1"/>
</dbReference>
<dbReference type="EMBL" id="JACHGO010000005">
    <property type="protein sequence ID" value="MBB5143939.1"/>
    <property type="molecule type" value="Genomic_DNA"/>
</dbReference>
<protein>
    <submittedName>
        <fullName evidence="3">Lysozyme family protein</fullName>
    </submittedName>
</protein>
<accession>A0A7W8C453</accession>
<dbReference type="SUPFAM" id="SSF53955">
    <property type="entry name" value="Lysozyme-like"/>
    <property type="match status" value="1"/>
</dbReference>
<feature type="domain" description="Peptidoglycan binding" evidence="2">
    <location>
        <begin position="125"/>
        <end position="185"/>
    </location>
</feature>
<dbReference type="Pfam" id="PF09374">
    <property type="entry name" value="PG_binding_3"/>
    <property type="match status" value="1"/>
</dbReference>
<evidence type="ECO:0000259" key="1">
    <source>
        <dbReference type="Pfam" id="PF05838"/>
    </source>
</evidence>
<keyword evidence="4" id="KW-1185">Reference proteome</keyword>
<gene>
    <name evidence="3" type="ORF">HNQ38_002039</name>
</gene>
<dbReference type="AlphaFoldDB" id="A0A7W8C453"/>
<evidence type="ECO:0000313" key="3">
    <source>
        <dbReference type="EMBL" id="MBB5143939.1"/>
    </source>
</evidence>
<comment type="caution">
    <text evidence="3">The sequence shown here is derived from an EMBL/GenBank/DDBJ whole genome shotgun (WGS) entry which is preliminary data.</text>
</comment>
<proteinExistence type="predicted"/>
<dbReference type="Proteomes" id="UP000539075">
    <property type="component" value="Unassembled WGS sequence"/>
</dbReference>
<name>A0A7W8C453_9BACT</name>
<organism evidence="3 4">
    <name type="scientific">Desulfovibrio intestinalis</name>
    <dbReference type="NCBI Taxonomy" id="58621"/>
    <lineage>
        <taxon>Bacteria</taxon>
        <taxon>Pseudomonadati</taxon>
        <taxon>Thermodesulfobacteriota</taxon>
        <taxon>Desulfovibrionia</taxon>
        <taxon>Desulfovibrionales</taxon>
        <taxon>Desulfovibrionaceae</taxon>
        <taxon>Desulfovibrio</taxon>
    </lineage>
</organism>
<dbReference type="InterPro" id="IPR023346">
    <property type="entry name" value="Lysozyme-like_dom_sf"/>
</dbReference>
<dbReference type="InterPro" id="IPR018537">
    <property type="entry name" value="Peptidoglycan-bd_3"/>
</dbReference>
<reference evidence="3 4" key="1">
    <citation type="submission" date="2020-08" db="EMBL/GenBank/DDBJ databases">
        <title>Genomic Encyclopedia of Type Strains, Phase IV (KMG-IV): sequencing the most valuable type-strain genomes for metagenomic binning, comparative biology and taxonomic classification.</title>
        <authorList>
            <person name="Goeker M."/>
        </authorList>
    </citation>
    <scope>NUCLEOTIDE SEQUENCE [LARGE SCALE GENOMIC DNA]</scope>
    <source>
        <strain evidence="3 4">DSM 11275</strain>
    </source>
</reference>
<dbReference type="InterPro" id="IPR008565">
    <property type="entry name" value="TtsA-like_GH18_dom"/>
</dbReference>
<sequence length="195" mass="21695">MSDNFSIAHKFTATWEGGESDHPADGGGLTKYGASLAFLKGVAAESQSNRDTLERMGIRLPITRQVIIDLTETQASSLFRWQFWDRLKLDLIPLRPAVVLYDAAVNSGPAQSIKLAQRGYNRCVTYGQPLVVDGIMGPATRAAMKMADTDKALSAMLDEREKFFQTIGDKNPSQQVFLRGWINRVDALRRYVRGL</sequence>
<dbReference type="Gene3D" id="1.20.141.10">
    <property type="entry name" value="Chitosanase, subunit A, domain 1"/>
    <property type="match status" value="1"/>
</dbReference>